<feature type="non-terminal residue" evidence="1">
    <location>
        <position position="1"/>
    </location>
</feature>
<dbReference type="AlphaFoldDB" id="A0A0L8G188"/>
<feature type="non-terminal residue" evidence="1">
    <location>
        <position position="117"/>
    </location>
</feature>
<proteinExistence type="predicted"/>
<name>A0A0L8G188_OCTBM</name>
<reference evidence="1" key="1">
    <citation type="submission" date="2015-07" db="EMBL/GenBank/DDBJ databases">
        <title>MeaNS - Measles Nucleotide Surveillance Program.</title>
        <authorList>
            <person name="Tran T."/>
            <person name="Druce J."/>
        </authorList>
    </citation>
    <scope>NUCLEOTIDE SEQUENCE</scope>
    <source>
        <strain evidence="1">UCB-OBI-ISO-001</strain>
        <tissue evidence="1">Gonad</tissue>
    </source>
</reference>
<dbReference type="EMBL" id="KQ424856">
    <property type="protein sequence ID" value="KOF70360.1"/>
    <property type="molecule type" value="Genomic_DNA"/>
</dbReference>
<evidence type="ECO:0000313" key="1">
    <source>
        <dbReference type="EMBL" id="KOF70360.1"/>
    </source>
</evidence>
<gene>
    <name evidence="1" type="ORF">OCBIM_22002985mg</name>
</gene>
<sequence>QQSGYLLIRPRTRGHIPAHTTTCTHVSQSHTHTAIHTYINTPTRTDISLRAQRFTHPDTYRDHINTASIEYTHARTHTDTTTGLLKQAHSHSHVMLTSHPHIHTLHHTHTTGHTNPN</sequence>
<accession>A0A0L8G188</accession>
<protein>
    <submittedName>
        <fullName evidence="1">Uncharacterized protein</fullName>
    </submittedName>
</protein>
<organism evidence="1">
    <name type="scientific">Octopus bimaculoides</name>
    <name type="common">California two-spotted octopus</name>
    <dbReference type="NCBI Taxonomy" id="37653"/>
    <lineage>
        <taxon>Eukaryota</taxon>
        <taxon>Metazoa</taxon>
        <taxon>Spiralia</taxon>
        <taxon>Lophotrochozoa</taxon>
        <taxon>Mollusca</taxon>
        <taxon>Cephalopoda</taxon>
        <taxon>Coleoidea</taxon>
        <taxon>Octopodiformes</taxon>
        <taxon>Octopoda</taxon>
        <taxon>Incirrata</taxon>
        <taxon>Octopodidae</taxon>
        <taxon>Octopus</taxon>
    </lineage>
</organism>